<evidence type="ECO:0000256" key="5">
    <source>
        <dbReference type="ARBA" id="ARBA00023136"/>
    </source>
</evidence>
<protein>
    <submittedName>
        <fullName evidence="8">Chlorophyll a synthase ChlG</fullName>
    </submittedName>
</protein>
<dbReference type="Proteomes" id="UP000019460">
    <property type="component" value="Unassembled WGS sequence"/>
</dbReference>
<dbReference type="Gene3D" id="1.10.357.140">
    <property type="entry name" value="UbiA prenyltransferase"/>
    <property type="match status" value="1"/>
</dbReference>
<dbReference type="Pfam" id="PF01040">
    <property type="entry name" value="UbiA"/>
    <property type="match status" value="1"/>
</dbReference>
<keyword evidence="2" id="KW-1003">Cell membrane</keyword>
<dbReference type="GO" id="GO:0016020">
    <property type="term" value="C:membrane"/>
    <property type="evidence" value="ECO:0007669"/>
    <property type="project" value="UniProtKB-SubCell"/>
</dbReference>
<dbReference type="NCBIfam" id="NF005742">
    <property type="entry name" value="PRK07566.1"/>
    <property type="match status" value="1"/>
</dbReference>
<dbReference type="PANTHER" id="PTHR42723">
    <property type="entry name" value="CHLOROPHYLL SYNTHASE"/>
    <property type="match status" value="1"/>
</dbReference>
<keyword evidence="9" id="KW-1185">Reference proteome</keyword>
<gene>
    <name evidence="8" type="ORF">D779_1276</name>
</gene>
<organism evidence="8 9">
    <name type="scientific">Imhoffiella purpurea</name>
    <dbReference type="NCBI Taxonomy" id="1249627"/>
    <lineage>
        <taxon>Bacteria</taxon>
        <taxon>Pseudomonadati</taxon>
        <taxon>Pseudomonadota</taxon>
        <taxon>Gammaproteobacteria</taxon>
        <taxon>Chromatiales</taxon>
        <taxon>Chromatiaceae</taxon>
        <taxon>Imhoffiella</taxon>
    </lineage>
</organism>
<keyword evidence="6" id="KW-0149">Chlorophyll biosynthesis</keyword>
<evidence type="ECO:0000256" key="7">
    <source>
        <dbReference type="SAM" id="Phobius"/>
    </source>
</evidence>
<feature type="transmembrane region" description="Helical" evidence="7">
    <location>
        <begin position="151"/>
        <end position="175"/>
    </location>
</feature>
<dbReference type="PANTHER" id="PTHR42723:SF1">
    <property type="entry name" value="CHLOROPHYLL SYNTHASE, CHLOROPLASTIC"/>
    <property type="match status" value="1"/>
</dbReference>
<dbReference type="InterPro" id="IPR000537">
    <property type="entry name" value="UbiA_prenyltransferase"/>
</dbReference>
<comment type="subcellular location">
    <subcellularLocation>
        <location evidence="1">Membrane</location>
        <topology evidence="1">Multi-pass membrane protein</topology>
    </subcellularLocation>
</comment>
<feature type="transmembrane region" description="Helical" evidence="7">
    <location>
        <begin position="54"/>
        <end position="75"/>
    </location>
</feature>
<dbReference type="EMBL" id="AONC01000025">
    <property type="protein sequence ID" value="EXJ15534.1"/>
    <property type="molecule type" value="Genomic_DNA"/>
</dbReference>
<dbReference type="InterPro" id="IPR044878">
    <property type="entry name" value="UbiA_sf"/>
</dbReference>
<sequence length="306" mass="32977">MKVSRMNRTLPLANARYPQPSAMLEVLHPITWFPPMWAFSCGVVSSGAPILEQLLVVIAGIVLAGPLMCGTSQVVNDWYDRHVDAINEPDRPIPSGRIPGRWGLYLSLIWSGVSLALAYVLGPWVFGIALIGMAIAWGYSAPPFRFKGNGWWGNLAAGISYEGLAWVTGAAVMIGGALPDWKILVLALLYSLGAHGIMTLNDFKAIEGDTQMNVRSLPVQLGVEGAARLLCLVMALPQAVVIALLFAWDKPAHAIAVGVVLLIQVALMIRFLGDPRERATWFSGLGVSVYVTGMMISAFAVRGLIQ</sequence>
<evidence type="ECO:0000256" key="1">
    <source>
        <dbReference type="ARBA" id="ARBA00004141"/>
    </source>
</evidence>
<accession>W9V7Y3</accession>
<dbReference type="GO" id="GO:0016765">
    <property type="term" value="F:transferase activity, transferring alkyl or aryl (other than methyl) groups"/>
    <property type="evidence" value="ECO:0007669"/>
    <property type="project" value="InterPro"/>
</dbReference>
<name>W9V7Y3_9GAMM</name>
<keyword evidence="5 7" id="KW-0472">Membrane</keyword>
<dbReference type="AlphaFoldDB" id="W9V7Y3"/>
<dbReference type="PATRIC" id="fig|1249627.3.peg.1726"/>
<evidence type="ECO:0000313" key="8">
    <source>
        <dbReference type="EMBL" id="EXJ15534.1"/>
    </source>
</evidence>
<evidence type="ECO:0000256" key="6">
    <source>
        <dbReference type="ARBA" id="ARBA00023171"/>
    </source>
</evidence>
<evidence type="ECO:0000256" key="2">
    <source>
        <dbReference type="ARBA" id="ARBA00022475"/>
    </source>
</evidence>
<dbReference type="InterPro" id="IPR050475">
    <property type="entry name" value="Prenyltransferase_related"/>
</dbReference>
<evidence type="ECO:0000313" key="9">
    <source>
        <dbReference type="Proteomes" id="UP000019460"/>
    </source>
</evidence>
<feature type="transmembrane region" description="Helical" evidence="7">
    <location>
        <begin position="221"/>
        <end position="248"/>
    </location>
</feature>
<dbReference type="eggNOG" id="COG0382">
    <property type="taxonomic scope" value="Bacteria"/>
</dbReference>
<comment type="caution">
    <text evidence="8">The sequence shown here is derived from an EMBL/GenBank/DDBJ whole genome shotgun (WGS) entry which is preliminary data.</text>
</comment>
<dbReference type="GO" id="GO:0015995">
    <property type="term" value="P:chlorophyll biosynthetic process"/>
    <property type="evidence" value="ECO:0007669"/>
    <property type="project" value="UniProtKB-KW"/>
</dbReference>
<keyword evidence="4 7" id="KW-1133">Transmembrane helix</keyword>
<dbReference type="NCBIfam" id="TIGR01476">
    <property type="entry name" value="chlor_syn_BchG"/>
    <property type="match status" value="1"/>
</dbReference>
<evidence type="ECO:0000256" key="4">
    <source>
        <dbReference type="ARBA" id="ARBA00022989"/>
    </source>
</evidence>
<keyword evidence="3 7" id="KW-0812">Transmembrane</keyword>
<feature type="transmembrane region" description="Helical" evidence="7">
    <location>
        <begin position="285"/>
        <end position="305"/>
    </location>
</feature>
<feature type="transmembrane region" description="Helical" evidence="7">
    <location>
        <begin position="116"/>
        <end position="139"/>
    </location>
</feature>
<reference evidence="8 9" key="1">
    <citation type="submission" date="2012-11" db="EMBL/GenBank/DDBJ databases">
        <title>Genome assembly of Thiorhodococcus sp. AK35.</title>
        <authorList>
            <person name="Nupur N."/>
            <person name="Khatri I."/>
            <person name="Subramanian S."/>
            <person name="Pinnaka A."/>
        </authorList>
    </citation>
    <scope>NUCLEOTIDE SEQUENCE [LARGE SCALE GENOMIC DNA]</scope>
    <source>
        <strain evidence="8 9">AK35</strain>
    </source>
</reference>
<feature type="transmembrane region" description="Helical" evidence="7">
    <location>
        <begin position="254"/>
        <end position="273"/>
    </location>
</feature>
<evidence type="ECO:0000256" key="3">
    <source>
        <dbReference type="ARBA" id="ARBA00022692"/>
    </source>
</evidence>
<dbReference type="CDD" id="cd13958">
    <property type="entry name" value="PT_UbiA_chlorophyll"/>
    <property type="match status" value="1"/>
</dbReference>
<dbReference type="STRING" id="1249627.D779_1276"/>
<feature type="transmembrane region" description="Helical" evidence="7">
    <location>
        <begin position="181"/>
        <end position="200"/>
    </location>
</feature>
<dbReference type="InterPro" id="IPR006372">
    <property type="entry name" value="Chl_synth"/>
</dbReference>
<proteinExistence type="predicted"/>